<organism evidence="2 3">
    <name type="scientific">Viridibacillus arenosi FSL R5-213</name>
    <dbReference type="NCBI Taxonomy" id="1227360"/>
    <lineage>
        <taxon>Bacteria</taxon>
        <taxon>Bacillati</taxon>
        <taxon>Bacillota</taxon>
        <taxon>Bacilli</taxon>
        <taxon>Bacillales</taxon>
        <taxon>Caryophanaceae</taxon>
        <taxon>Viridibacillus</taxon>
    </lineage>
</organism>
<evidence type="ECO:0000259" key="1">
    <source>
        <dbReference type="PROSITE" id="PS50011"/>
    </source>
</evidence>
<dbReference type="GO" id="GO:0005524">
    <property type="term" value="F:ATP binding"/>
    <property type="evidence" value="ECO:0007669"/>
    <property type="project" value="InterPro"/>
</dbReference>
<gene>
    <name evidence="2" type="ORF">C176_19664</name>
</gene>
<accession>W4EMI2</accession>
<protein>
    <recommendedName>
        <fullName evidence="1">Protein kinase domain-containing protein</fullName>
    </recommendedName>
</protein>
<dbReference type="PATRIC" id="fig|1227360.4.peg.3998"/>
<name>W4EMI2_9BACL</name>
<evidence type="ECO:0000313" key="2">
    <source>
        <dbReference type="EMBL" id="ETT80966.1"/>
    </source>
</evidence>
<reference evidence="2 3" key="1">
    <citation type="journal article" date="2014" name="BMC Genomics">
        <title>Genomic comparison of sporeforming bacilli isolated from milk.</title>
        <authorList>
            <person name="Moreno Switt A.I."/>
            <person name="Andrus A.D."/>
            <person name="Ranieri M.L."/>
            <person name="Orsi R.H."/>
            <person name="Ivy R."/>
            <person name="den Bakker H.C."/>
            <person name="Martin N.H."/>
            <person name="Wiedmann M."/>
            <person name="Boor K.J."/>
        </authorList>
    </citation>
    <scope>NUCLEOTIDE SEQUENCE [LARGE SCALE GENOMIC DNA]</scope>
    <source>
        <strain evidence="2 3">FSL R5-213</strain>
    </source>
</reference>
<dbReference type="eggNOG" id="COG0515">
    <property type="taxonomic scope" value="Bacteria"/>
</dbReference>
<dbReference type="InterPro" id="IPR011009">
    <property type="entry name" value="Kinase-like_dom_sf"/>
</dbReference>
<comment type="caution">
    <text evidence="2">The sequence shown here is derived from an EMBL/GenBank/DDBJ whole genome shotgun (WGS) entry which is preliminary data.</text>
</comment>
<evidence type="ECO:0000313" key="3">
    <source>
        <dbReference type="Proteomes" id="UP000019062"/>
    </source>
</evidence>
<dbReference type="Gene3D" id="1.10.510.10">
    <property type="entry name" value="Transferase(Phosphotransferase) domain 1"/>
    <property type="match status" value="1"/>
</dbReference>
<dbReference type="PROSITE" id="PS50011">
    <property type="entry name" value="PROTEIN_KINASE_DOM"/>
    <property type="match status" value="1"/>
</dbReference>
<proteinExistence type="predicted"/>
<dbReference type="RefSeq" id="WP_038190199.1">
    <property type="nucleotide sequence ID" value="NZ_ASQA01000042.1"/>
</dbReference>
<keyword evidence="3" id="KW-1185">Reference proteome</keyword>
<sequence length="288" mass="33645">MVKVCIGSNKLLLELREYHDFNWLKAVKVFTIFDQQDSGNICFGIIENDERYFIKYAGARNLEYTGDIKSAIKRLKEAKKVYQHIDHPLLIQCIGTFQTENGYGLKFKWVEGECMHNHWDFTPFEKYNSPDSPFVKLRSLSLKERISILNQIYEFAVFVEDKGYVMVDFYDGSILYNFKNNKLHICDIDFFKKAPVFNDIGEDFWGSSRYKAPEEYRLNAEITSATNVYTLAGLAYAFIGGRSDKSFEMWEASIDLYNICSKALENNPSHRFETISVFYHQWSKALLI</sequence>
<dbReference type="InterPro" id="IPR000719">
    <property type="entry name" value="Prot_kinase_dom"/>
</dbReference>
<feature type="domain" description="Protein kinase" evidence="1">
    <location>
        <begin position="27"/>
        <end position="283"/>
    </location>
</feature>
<dbReference type="Proteomes" id="UP000019062">
    <property type="component" value="Unassembled WGS sequence"/>
</dbReference>
<dbReference type="EMBL" id="ASQA01000042">
    <property type="protein sequence ID" value="ETT80966.1"/>
    <property type="molecule type" value="Genomic_DNA"/>
</dbReference>
<dbReference type="AlphaFoldDB" id="W4EMI2"/>
<dbReference type="GO" id="GO:0004672">
    <property type="term" value="F:protein kinase activity"/>
    <property type="evidence" value="ECO:0007669"/>
    <property type="project" value="InterPro"/>
</dbReference>
<dbReference type="SUPFAM" id="SSF56112">
    <property type="entry name" value="Protein kinase-like (PK-like)"/>
    <property type="match status" value="1"/>
</dbReference>